<sequence length="333" mass="36976">MGRLTTTSLLTWACALVAILLAISVTEANQSADLAIKVAKLNDKASKAKGIIELDSATFEEVLAMPRNYSMVILFTALSPQFQCAPCKNFDPEYKLTAAGWSKLPVKSQLYFGVLDFKVGQSVFQKFNMNSAPSVLYFPATGALSSPPPFDRYDFAKSGFQAEPFASWLSAKAEVQLKVQRPFDFLAFAVKAIGFSGLLALGHILYGRAGKVMRSKYLWAALSLFTIFVMISGHMWNQIRHPPYTMTSRDGRPGFIAAGFQNQFGLETQIVAVMYAVLCGAVISLISSVPRTEDPSKQRLAIWVWLTLFGIMFSILLHFFRLKNPAYPFRLLF</sequence>
<keyword evidence="7 9" id="KW-1133">Transmembrane helix</keyword>
<keyword evidence="4 9" id="KW-0812">Transmembrane</keyword>
<proteinExistence type="inferred from homology"/>
<comment type="function">
    <text evidence="1">Subunit of the oligosaccharyl transferase (OST) complex that catalyzes the initial transfer of a defined glycan (Glc(3)Man(9)GlcNAc(2) in eukaryotes) from the lipid carrier dolichol-pyrophosphate to an asparagine residue within an Asn-X-Ser/Thr consensus motif in nascent polypeptide chains, the first step in protein N-glycosylation. N-glycosylation occurs cotranslationally and the complex associates with the Sec61 complex at the channel-forming translocon complex that mediates protein translocation across the endoplasmic reticulum (ER). All subunits are required for a maximal enzyme activity.</text>
</comment>
<evidence type="ECO:0000256" key="4">
    <source>
        <dbReference type="ARBA" id="ARBA00022692"/>
    </source>
</evidence>
<protein>
    <submittedName>
        <fullName evidence="11">Oligosaccharyl transferase subunit ost3/OST6</fullName>
    </submittedName>
</protein>
<dbReference type="OrthoDB" id="67566at2759"/>
<feature type="transmembrane region" description="Helical" evidence="9">
    <location>
        <begin position="217"/>
        <end position="236"/>
    </location>
</feature>
<dbReference type="InterPro" id="IPR036249">
    <property type="entry name" value="Thioredoxin-like_sf"/>
</dbReference>
<organism evidence="11 12">
    <name type="scientific">Mortierella alpina</name>
    <name type="common">Oleaginous fungus</name>
    <name type="synonym">Mortierella renispora</name>
    <dbReference type="NCBI Taxonomy" id="64518"/>
    <lineage>
        <taxon>Eukaryota</taxon>
        <taxon>Fungi</taxon>
        <taxon>Fungi incertae sedis</taxon>
        <taxon>Mucoromycota</taxon>
        <taxon>Mortierellomycotina</taxon>
        <taxon>Mortierellomycetes</taxon>
        <taxon>Mortierellales</taxon>
        <taxon>Mortierellaceae</taxon>
        <taxon>Mortierella</taxon>
    </lineage>
</organism>
<evidence type="ECO:0000256" key="9">
    <source>
        <dbReference type="SAM" id="Phobius"/>
    </source>
</evidence>
<comment type="similarity">
    <text evidence="3">Belongs to the OST3/OST6 family.</text>
</comment>
<feature type="transmembrane region" description="Helical" evidence="9">
    <location>
        <begin position="300"/>
        <end position="320"/>
    </location>
</feature>
<dbReference type="GO" id="GO:0008250">
    <property type="term" value="C:oligosaccharyltransferase complex"/>
    <property type="evidence" value="ECO:0007669"/>
    <property type="project" value="TreeGrafter"/>
</dbReference>
<comment type="subcellular location">
    <subcellularLocation>
        <location evidence="2">Endoplasmic reticulum membrane</location>
        <topology evidence="2">Multi-pass membrane protein</topology>
    </subcellularLocation>
</comment>
<dbReference type="CDD" id="cd02961">
    <property type="entry name" value="PDI_a_family"/>
    <property type="match status" value="1"/>
</dbReference>
<keyword evidence="8 9" id="KW-0472">Membrane</keyword>
<keyword evidence="11" id="KW-0808">Transferase</keyword>
<keyword evidence="5 10" id="KW-0732">Signal</keyword>
<evidence type="ECO:0000313" key="11">
    <source>
        <dbReference type="EMBL" id="KAF9949047.1"/>
    </source>
</evidence>
<dbReference type="SUPFAM" id="SSF52833">
    <property type="entry name" value="Thioredoxin-like"/>
    <property type="match status" value="1"/>
</dbReference>
<dbReference type="Gene3D" id="3.40.30.10">
    <property type="entry name" value="Glutaredoxin"/>
    <property type="match status" value="1"/>
</dbReference>
<comment type="caution">
    <text evidence="11">The sequence shown here is derived from an EMBL/GenBank/DDBJ whole genome shotgun (WGS) entry which is preliminary data.</text>
</comment>
<evidence type="ECO:0000256" key="1">
    <source>
        <dbReference type="ARBA" id="ARBA00002791"/>
    </source>
</evidence>
<dbReference type="Pfam" id="PF04756">
    <property type="entry name" value="OST3_OST6"/>
    <property type="match status" value="1"/>
</dbReference>
<dbReference type="EMBL" id="JAAAHY010001459">
    <property type="protein sequence ID" value="KAF9949047.1"/>
    <property type="molecule type" value="Genomic_DNA"/>
</dbReference>
<gene>
    <name evidence="11" type="primary">OST3_1</name>
    <name evidence="11" type="ORF">BGZ70_001955</name>
</gene>
<dbReference type="AlphaFoldDB" id="A0A9P6LXH2"/>
<keyword evidence="12" id="KW-1185">Reference proteome</keyword>
<evidence type="ECO:0000313" key="12">
    <source>
        <dbReference type="Proteomes" id="UP000738359"/>
    </source>
</evidence>
<dbReference type="GO" id="GO:0016740">
    <property type="term" value="F:transferase activity"/>
    <property type="evidence" value="ECO:0007669"/>
    <property type="project" value="UniProtKB-KW"/>
</dbReference>
<evidence type="ECO:0000256" key="5">
    <source>
        <dbReference type="ARBA" id="ARBA00022729"/>
    </source>
</evidence>
<evidence type="ECO:0000256" key="6">
    <source>
        <dbReference type="ARBA" id="ARBA00022824"/>
    </source>
</evidence>
<evidence type="ECO:0000256" key="8">
    <source>
        <dbReference type="ARBA" id="ARBA00023136"/>
    </source>
</evidence>
<evidence type="ECO:0000256" key="3">
    <source>
        <dbReference type="ARBA" id="ARBA00009561"/>
    </source>
</evidence>
<feature type="chain" id="PRO_5040432814" evidence="10">
    <location>
        <begin position="29"/>
        <end position="333"/>
    </location>
</feature>
<feature type="transmembrane region" description="Helical" evidence="9">
    <location>
        <begin position="185"/>
        <end position="205"/>
    </location>
</feature>
<dbReference type="InterPro" id="IPR021149">
    <property type="entry name" value="OligosaccharylTrfase_OST3/OST6"/>
</dbReference>
<dbReference type="Proteomes" id="UP000738359">
    <property type="component" value="Unassembled WGS sequence"/>
</dbReference>
<dbReference type="PANTHER" id="PTHR12692:SF0">
    <property type="entry name" value="GH11935P"/>
    <property type="match status" value="1"/>
</dbReference>
<dbReference type="GO" id="GO:0018279">
    <property type="term" value="P:protein N-linked glycosylation via asparagine"/>
    <property type="evidence" value="ECO:0007669"/>
    <property type="project" value="TreeGrafter"/>
</dbReference>
<dbReference type="PANTHER" id="PTHR12692">
    <property type="entry name" value="DOLICHYL-DIPHOSPHOOLIGOSACCHARIDE--PROTEIN GLYCOSYLTRANSFERASE-RELATED"/>
    <property type="match status" value="1"/>
</dbReference>
<feature type="transmembrane region" description="Helical" evidence="9">
    <location>
        <begin position="270"/>
        <end position="288"/>
    </location>
</feature>
<evidence type="ECO:0000256" key="7">
    <source>
        <dbReference type="ARBA" id="ARBA00022989"/>
    </source>
</evidence>
<evidence type="ECO:0000256" key="2">
    <source>
        <dbReference type="ARBA" id="ARBA00004477"/>
    </source>
</evidence>
<keyword evidence="6" id="KW-0256">Endoplasmic reticulum</keyword>
<evidence type="ECO:0000256" key="10">
    <source>
        <dbReference type="SAM" id="SignalP"/>
    </source>
</evidence>
<feature type="signal peptide" evidence="10">
    <location>
        <begin position="1"/>
        <end position="28"/>
    </location>
</feature>
<accession>A0A9P6LXH2</accession>
<name>A0A9P6LXH2_MORAP</name>
<reference evidence="11" key="1">
    <citation type="journal article" date="2020" name="Fungal Divers.">
        <title>Resolving the Mortierellaceae phylogeny through synthesis of multi-gene phylogenetics and phylogenomics.</title>
        <authorList>
            <person name="Vandepol N."/>
            <person name="Liber J."/>
            <person name="Desiro A."/>
            <person name="Na H."/>
            <person name="Kennedy M."/>
            <person name="Barry K."/>
            <person name="Grigoriev I.V."/>
            <person name="Miller A.N."/>
            <person name="O'Donnell K."/>
            <person name="Stajich J.E."/>
            <person name="Bonito G."/>
        </authorList>
    </citation>
    <scope>NUCLEOTIDE SEQUENCE</scope>
    <source>
        <strain evidence="11">CK1249</strain>
    </source>
</reference>